<organism evidence="10 11">
    <name type="scientific">Fusarium kuroshium</name>
    <dbReference type="NCBI Taxonomy" id="2010991"/>
    <lineage>
        <taxon>Eukaryota</taxon>
        <taxon>Fungi</taxon>
        <taxon>Dikarya</taxon>
        <taxon>Ascomycota</taxon>
        <taxon>Pezizomycotina</taxon>
        <taxon>Sordariomycetes</taxon>
        <taxon>Hypocreomycetidae</taxon>
        <taxon>Hypocreales</taxon>
        <taxon>Nectriaceae</taxon>
        <taxon>Fusarium</taxon>
        <taxon>Fusarium solani species complex</taxon>
    </lineage>
</organism>
<evidence type="ECO:0000256" key="4">
    <source>
        <dbReference type="ARBA" id="ARBA00022723"/>
    </source>
</evidence>
<dbReference type="InterPro" id="IPR050364">
    <property type="entry name" value="Cytochrome_P450_fung"/>
</dbReference>
<evidence type="ECO:0000256" key="3">
    <source>
        <dbReference type="ARBA" id="ARBA00022617"/>
    </source>
</evidence>
<dbReference type="SUPFAM" id="SSF48264">
    <property type="entry name" value="Cytochrome P450"/>
    <property type="match status" value="1"/>
</dbReference>
<dbReference type="GO" id="GO:0020037">
    <property type="term" value="F:heme binding"/>
    <property type="evidence" value="ECO:0007669"/>
    <property type="project" value="InterPro"/>
</dbReference>
<keyword evidence="5 9" id="KW-0560">Oxidoreductase</keyword>
<proteinExistence type="inferred from homology"/>
<dbReference type="InterPro" id="IPR017972">
    <property type="entry name" value="Cyt_P450_CS"/>
</dbReference>
<dbReference type="InterPro" id="IPR002401">
    <property type="entry name" value="Cyt_P450_E_grp-I"/>
</dbReference>
<dbReference type="PANTHER" id="PTHR46300:SF7">
    <property type="entry name" value="P450, PUTATIVE (EUROFUNG)-RELATED"/>
    <property type="match status" value="1"/>
</dbReference>
<dbReference type="CDD" id="cd11065">
    <property type="entry name" value="CYP64-like"/>
    <property type="match status" value="1"/>
</dbReference>
<dbReference type="GO" id="GO:0004497">
    <property type="term" value="F:monooxygenase activity"/>
    <property type="evidence" value="ECO:0007669"/>
    <property type="project" value="UniProtKB-KW"/>
</dbReference>
<comment type="caution">
    <text evidence="10">The sequence shown here is derived from an EMBL/GenBank/DDBJ whole genome shotgun (WGS) entry which is preliminary data.</text>
</comment>
<evidence type="ECO:0000256" key="6">
    <source>
        <dbReference type="ARBA" id="ARBA00023004"/>
    </source>
</evidence>
<dbReference type="PRINTS" id="PR00463">
    <property type="entry name" value="EP450I"/>
</dbReference>
<evidence type="ECO:0000256" key="7">
    <source>
        <dbReference type="ARBA" id="ARBA00023033"/>
    </source>
</evidence>
<evidence type="ECO:0000313" key="11">
    <source>
        <dbReference type="Proteomes" id="UP000277212"/>
    </source>
</evidence>
<evidence type="ECO:0000256" key="1">
    <source>
        <dbReference type="ARBA" id="ARBA00001971"/>
    </source>
</evidence>
<dbReference type="AlphaFoldDB" id="A0A3M2SR93"/>
<dbReference type="InterPro" id="IPR001128">
    <property type="entry name" value="Cyt_P450"/>
</dbReference>
<dbReference type="PRINTS" id="PR00385">
    <property type="entry name" value="P450"/>
</dbReference>
<keyword evidence="7 9" id="KW-0503">Monooxygenase</keyword>
<evidence type="ECO:0000256" key="8">
    <source>
        <dbReference type="PIRSR" id="PIRSR602401-1"/>
    </source>
</evidence>
<dbReference type="OrthoDB" id="2789670at2759"/>
<sequence>MFLVFLQVFLVLVGIILWRLSVRWKAPRDLPPGPKPLPLVGNIFDLPPPGVPEYQHWIKFKDTYGPLSSVTVLGTHMILVHSHEVLQDLIVKRSTKTSSRPKQHFAGDLCGFDVLTPSLPYNTTHRLHRKFMHQQMGTRLICERFWHVQDVESRRFLLRVLDDPSNIISHIKTEASAIILRITYGYSIEPHKVDPLVTLIEHMMGNFSDALVPLTWSVDLFPFLKHLPAGFPGASFKKIAQEWRERVRMAADIPYSFVLRQMANGNPTSSYVSSLVAEYSKNPENNWKPTENEVEIIKNSAAIIYGGGADTTVSTLSGFVLAMLLFPEVQRKAQEEIGRVVGSDRLPEFEDRENMPYLNALIKETLRWLPVVPVGTTHVTEEEMFHSGYRIPKGSFLLPSIWWFTHDPTVYPKPEAFDPERFLEPRNEPDPANHAFGYGRRICPGRYLADDNLFLTISRLLATFEISKAVDERGNEIDIEVEVTAGLISHPKTFPYGIKPRSARHVEMIRSTESKYPWEEPDVRHLEEDHLQYLKIN</sequence>
<evidence type="ECO:0008006" key="12">
    <source>
        <dbReference type="Google" id="ProtNLM"/>
    </source>
</evidence>
<protein>
    <recommendedName>
        <fullName evidence="12">O-methylsterigmatocystin oxidoreductase</fullName>
    </recommendedName>
</protein>
<keyword evidence="4 8" id="KW-0479">Metal-binding</keyword>
<keyword evidence="6 8" id="KW-0408">Iron</keyword>
<dbReference type="Gene3D" id="1.10.630.10">
    <property type="entry name" value="Cytochrome P450"/>
    <property type="match status" value="1"/>
</dbReference>
<comment type="similarity">
    <text evidence="2 9">Belongs to the cytochrome P450 family.</text>
</comment>
<gene>
    <name evidence="10" type="ORF">CDV36_000298</name>
</gene>
<evidence type="ECO:0000256" key="9">
    <source>
        <dbReference type="RuleBase" id="RU000461"/>
    </source>
</evidence>
<evidence type="ECO:0000256" key="2">
    <source>
        <dbReference type="ARBA" id="ARBA00010617"/>
    </source>
</evidence>
<reference evidence="10 11" key="1">
    <citation type="submission" date="2017-06" db="EMBL/GenBank/DDBJ databases">
        <title>Comparative genomic analysis of Ambrosia Fusariam Clade fungi.</title>
        <authorList>
            <person name="Stajich J.E."/>
            <person name="Carrillo J."/>
            <person name="Kijimoto T."/>
            <person name="Eskalen A."/>
            <person name="O'Donnell K."/>
            <person name="Kasson M."/>
        </authorList>
    </citation>
    <scope>NUCLEOTIDE SEQUENCE [LARGE SCALE GENOMIC DNA]</scope>
    <source>
        <strain evidence="10">UCR3666</strain>
    </source>
</reference>
<keyword evidence="3 8" id="KW-0349">Heme</keyword>
<evidence type="ECO:0000313" key="10">
    <source>
        <dbReference type="EMBL" id="RMJ20093.1"/>
    </source>
</evidence>
<comment type="cofactor">
    <cofactor evidence="1 8">
        <name>heme</name>
        <dbReference type="ChEBI" id="CHEBI:30413"/>
    </cofactor>
</comment>
<dbReference type="GO" id="GO:0005506">
    <property type="term" value="F:iron ion binding"/>
    <property type="evidence" value="ECO:0007669"/>
    <property type="project" value="InterPro"/>
</dbReference>
<feature type="binding site" description="axial binding residue" evidence="8">
    <location>
        <position position="443"/>
    </location>
    <ligand>
        <name>heme</name>
        <dbReference type="ChEBI" id="CHEBI:30413"/>
    </ligand>
    <ligandPart>
        <name>Fe</name>
        <dbReference type="ChEBI" id="CHEBI:18248"/>
    </ligandPart>
</feature>
<accession>A0A3M2SR93</accession>
<dbReference type="Proteomes" id="UP000277212">
    <property type="component" value="Unassembled WGS sequence"/>
</dbReference>
<dbReference type="EMBL" id="NKUJ01000002">
    <property type="protein sequence ID" value="RMJ20093.1"/>
    <property type="molecule type" value="Genomic_DNA"/>
</dbReference>
<name>A0A3M2SR93_9HYPO</name>
<dbReference type="InterPro" id="IPR036396">
    <property type="entry name" value="Cyt_P450_sf"/>
</dbReference>
<keyword evidence="11" id="KW-1185">Reference proteome</keyword>
<evidence type="ECO:0000256" key="5">
    <source>
        <dbReference type="ARBA" id="ARBA00023002"/>
    </source>
</evidence>
<dbReference type="PROSITE" id="PS00086">
    <property type="entry name" value="CYTOCHROME_P450"/>
    <property type="match status" value="1"/>
</dbReference>
<dbReference type="GO" id="GO:0016705">
    <property type="term" value="F:oxidoreductase activity, acting on paired donors, with incorporation or reduction of molecular oxygen"/>
    <property type="evidence" value="ECO:0007669"/>
    <property type="project" value="InterPro"/>
</dbReference>
<dbReference type="PANTHER" id="PTHR46300">
    <property type="entry name" value="P450, PUTATIVE (EUROFUNG)-RELATED-RELATED"/>
    <property type="match status" value="1"/>
</dbReference>
<dbReference type="STRING" id="2010991.A0A3M2SR93"/>
<dbReference type="Pfam" id="PF00067">
    <property type="entry name" value="p450"/>
    <property type="match status" value="1"/>
</dbReference>